<dbReference type="Gene3D" id="3.60.21.10">
    <property type="match status" value="1"/>
</dbReference>
<protein>
    <submittedName>
        <fullName evidence="2">Uncharacterized protein</fullName>
    </submittedName>
</protein>
<dbReference type="PANTHER" id="PTHR33393:SF11">
    <property type="entry name" value="POLYGLUTAMINE SYNTHESIS ACCESSORY PROTEIN RV0574C-RELATED"/>
    <property type="match status" value="1"/>
</dbReference>
<keyword evidence="3" id="KW-1185">Reference proteome</keyword>
<dbReference type="OrthoDB" id="189619at2759"/>
<reference evidence="2" key="1">
    <citation type="submission" date="2022-03" db="EMBL/GenBank/DDBJ databases">
        <authorList>
            <person name="Martin C."/>
        </authorList>
    </citation>
    <scope>NUCLEOTIDE SEQUENCE</scope>
</reference>
<dbReference type="SMART" id="SM00854">
    <property type="entry name" value="PGA_cap"/>
    <property type="match status" value="1"/>
</dbReference>
<accession>A0A8J1U922</accession>
<evidence type="ECO:0000256" key="1">
    <source>
        <dbReference type="ARBA" id="ARBA00005662"/>
    </source>
</evidence>
<evidence type="ECO:0000313" key="2">
    <source>
        <dbReference type="EMBL" id="CAH1773713.1"/>
    </source>
</evidence>
<dbReference type="InterPro" id="IPR052169">
    <property type="entry name" value="CW_Biosynth-Accessory"/>
</dbReference>
<name>A0A8J1U922_OWEFU</name>
<dbReference type="AlphaFoldDB" id="A0A8J1U922"/>
<dbReference type="Pfam" id="PF09587">
    <property type="entry name" value="PGA_cap"/>
    <property type="match status" value="1"/>
</dbReference>
<dbReference type="InterPro" id="IPR019079">
    <property type="entry name" value="Capsule_synth_CapA"/>
</dbReference>
<gene>
    <name evidence="2" type="ORF">OFUS_LOCUS1276</name>
</gene>
<organism evidence="2 3">
    <name type="scientific">Owenia fusiformis</name>
    <name type="common">Polychaete worm</name>
    <dbReference type="NCBI Taxonomy" id="6347"/>
    <lineage>
        <taxon>Eukaryota</taxon>
        <taxon>Metazoa</taxon>
        <taxon>Spiralia</taxon>
        <taxon>Lophotrochozoa</taxon>
        <taxon>Annelida</taxon>
        <taxon>Polychaeta</taxon>
        <taxon>Sedentaria</taxon>
        <taxon>Canalipalpata</taxon>
        <taxon>Sabellida</taxon>
        <taxon>Oweniida</taxon>
        <taxon>Oweniidae</taxon>
        <taxon>Owenia</taxon>
    </lineage>
</organism>
<comment type="similarity">
    <text evidence="1">Belongs to the CapA family.</text>
</comment>
<dbReference type="SUPFAM" id="SSF56300">
    <property type="entry name" value="Metallo-dependent phosphatases"/>
    <property type="match status" value="1"/>
</dbReference>
<dbReference type="PANTHER" id="PTHR33393">
    <property type="entry name" value="POLYGLUTAMINE SYNTHESIS ACCESSORY PROTEIN RV0574C-RELATED"/>
    <property type="match status" value="1"/>
</dbReference>
<proteinExistence type="inferred from homology"/>
<sequence>MKRWKTVTAPKNSDTINIFLGGNVMIGRGIDQIFPESSDPYIFEKNTQDARDYVKLAIKKNGKFYLEHEKQAIEYIWGYAMKTWEKYKPDVKLINLETTLTTSDTMWPMRPTQLRAHPTNVKSLKIAGIDCCGIANDHALDYGYQGLDETVKVLKEAGIKYTGAGRCTTEAKEPCIFDIADKGRVIIFSLCTHSSGVPNYWAATTSGTTGFGVNTINIDINTTDFINLKTQIKEVKKPRDVIILSLHWGEEWNAQIHQSLREFAHRAIDEAEVDAIHGHSTHFPLGIEVYREKLILYGTGDLINDTEGMPGKYEDSQCDLGFMYFAKVNLDTGNLIELRLVPFRIKQFRLCTPNPRDVNLAVNPLRRRCKEFDTDVIPAMDGHGFWLAFK</sequence>
<dbReference type="Proteomes" id="UP000749559">
    <property type="component" value="Unassembled WGS sequence"/>
</dbReference>
<dbReference type="EMBL" id="CAIIXF020000001">
    <property type="protein sequence ID" value="CAH1773713.1"/>
    <property type="molecule type" value="Genomic_DNA"/>
</dbReference>
<evidence type="ECO:0000313" key="3">
    <source>
        <dbReference type="Proteomes" id="UP000749559"/>
    </source>
</evidence>
<dbReference type="InterPro" id="IPR029052">
    <property type="entry name" value="Metallo-depent_PP-like"/>
</dbReference>
<comment type="caution">
    <text evidence="2">The sequence shown here is derived from an EMBL/GenBank/DDBJ whole genome shotgun (WGS) entry which is preliminary data.</text>
</comment>
<dbReference type="CDD" id="cd07381">
    <property type="entry name" value="MPP_CapA"/>
    <property type="match status" value="1"/>
</dbReference>